<reference evidence="2 3" key="1">
    <citation type="submission" date="2013-10" db="EMBL/GenBank/DDBJ databases">
        <title>Novel phages display a temperature dependent lifestyle choice that underpins the population dynamics of a tropical bacterial pathogen.</title>
        <authorList>
            <person name="Shan J."/>
            <person name="Korbrisate S."/>
            <person name="Adler-Lazer N."/>
            <person name="Clokie M."/>
            <person name="Galyov E."/>
        </authorList>
    </citation>
    <scope>NUCLEOTIDE SEQUENCE [LARGE SCALE GENOMIC DNA]</scope>
</reference>
<feature type="region of interest" description="Disordered" evidence="1">
    <location>
        <begin position="1"/>
        <end position="24"/>
    </location>
</feature>
<name>A0A0A1I627_9CAUD</name>
<dbReference type="KEGG" id="vg:54974293"/>
<evidence type="ECO:0000313" key="2">
    <source>
        <dbReference type="EMBL" id="CDK30106.1"/>
    </source>
</evidence>
<dbReference type="Proteomes" id="UP000030712">
    <property type="component" value="Segment"/>
</dbReference>
<dbReference type="EMBL" id="HG793132">
    <property type="protein sequence ID" value="CDK30106.1"/>
    <property type="molecule type" value="Genomic_DNA"/>
</dbReference>
<dbReference type="GeneID" id="54974293"/>
<evidence type="ECO:0000313" key="3">
    <source>
        <dbReference type="Proteomes" id="UP000030712"/>
    </source>
</evidence>
<proteinExistence type="predicted"/>
<dbReference type="Pfam" id="PF25675">
    <property type="entry name" value="Phage_nozzle"/>
    <property type="match status" value="2"/>
</dbReference>
<feature type="compositionally biased region" description="Polar residues" evidence="1">
    <location>
        <begin position="7"/>
        <end position="19"/>
    </location>
</feature>
<dbReference type="InterPro" id="IPR058003">
    <property type="entry name" value="Phage_gp12"/>
</dbReference>
<evidence type="ECO:0000256" key="1">
    <source>
        <dbReference type="SAM" id="MobiDB-lite"/>
    </source>
</evidence>
<dbReference type="RefSeq" id="YP_009784296.1">
    <property type="nucleotide sequence ID" value="NC_047743.1"/>
</dbReference>
<protein>
    <submittedName>
        <fullName evidence="2">Tail tubular protein B</fullName>
    </submittedName>
</protein>
<sequence length="858" mass="94195">MGKVTGSYASVTRGVSEQVPQDRHPGQHFEQVNMVSDPVKGLVRRHGSVTMDERAVAGMSPAPNLTPTQQAYARNYREYSFFVNGTEYSIVYMSRERNSGDTLPFCFVLNKTTGKFLNVAYVDPGNLQDWIFGGISAITTVGKYVVMASNRIGPGYSVDDQYARSSQQWVATVRGGAYSRTYRLTVRRASDGVQFVASYTTMASSYPNLLNTGDIPLDGNPNYQKQVNDRVNDYNSRVNQWIGDAARSITPEFIASQLSASLAAQGFTNQYAIGGTVIGDNTSAVSADDGGDGSMFRAVYNEVDDPSKLSPIHAANKVVRIRPKGSPDPYYMIAVPDNPATGGWQTVTWKETAAQIVKPGQVFAIGAISNDGTTFWLGSNPAALQGVIGGSVPGYAASKCGDLNAEGAVPYFFGRRVTLLTVFMDRLVIVANGTIFMSRVGDYFNFFRKSMLTVNDDDPIEVYALGAEDDIISKCVTYNKDLFMFGQRKQYSISGRTVLTPKSASVSTAANEQDAMYAQPVVVGNLLYYGKYEDARNQSGPSPYAGRINQFQLGLFQDTPETYCVSQQLSRYIRGRPIEFAVLSAPSCLVVRTDGHDNGVYVYSFIDQPGTQARVFDSWSRWQWSPNVGRIIAITSYQASIYAFVLRYDGSSVFVACEQFVMDSDLSVNPHLDAQRPASKFAADQGYINKRNVAVISDGATALANTVERAWLGESNRSFTDFWNRLNAVERDAAWTGIAFDSYVELTPPFVRDSNDKALINGRLVVGRYTVSVNDTGGMDVWLNSLGDSKQVFAFNGRRVGLSNNQVGRQPITSAALQIPAGRANVEHTLSLHSRKWLPMALTAIEWVGQLFLNSRRV</sequence>
<organism evidence="2 3">
    <name type="scientific">Burkholderia phage Bp-AMP1</name>
    <dbReference type="NCBI Taxonomy" id="1432428"/>
    <lineage>
        <taxon>Viruses</taxon>
        <taxon>Duplodnaviria</taxon>
        <taxon>Heunggongvirae</taxon>
        <taxon>Uroviricota</taxon>
        <taxon>Caudoviricetes</taxon>
        <taxon>Autographivirales</taxon>
        <taxon>Autonotataviridae</taxon>
        <taxon>Ampunavirus</taxon>
        <taxon>Ampunavirus BpAMP1</taxon>
    </lineage>
</organism>
<accession>A0A0A1I627</accession>
<keyword evidence="3" id="KW-1185">Reference proteome</keyword>